<protein>
    <recommendedName>
        <fullName evidence="2">Prephenate/arogenate dehydrogenase domain-containing protein</fullName>
    </recommendedName>
</protein>
<dbReference type="AlphaFoldDB" id="A0A1F7YXY5"/>
<evidence type="ECO:0000259" key="2">
    <source>
        <dbReference type="PROSITE" id="PS51176"/>
    </source>
</evidence>
<sequence length="218" mass="24698">MGRFGTLLASIIKKHFPNAILVDKIEEADIVFPCVPIRAFEEVIKEISPKLKNGALVIDVCSVKVHPVKVMKKHLPKHVQIIASHPLFGPDSAKNGLAGLKIMLWNVSAKKSTFNKIQTSCRKLNLQIIEITPEEHDKFMAFSLAYTHFIGRIGKDMKIMSTPIDTEGFKQTLKIQQYVVNDSEELFIDMHRFNPFSDAMRKKFIEAVIKLDNKINLG</sequence>
<gene>
    <name evidence="3" type="ORF">A2803_00575</name>
</gene>
<dbReference type="Gene3D" id="3.40.50.720">
    <property type="entry name" value="NAD(P)-binding Rossmann-like Domain"/>
    <property type="match status" value="1"/>
</dbReference>
<dbReference type="SUPFAM" id="SSF48179">
    <property type="entry name" value="6-phosphogluconate dehydrogenase C-terminal domain-like"/>
    <property type="match status" value="1"/>
</dbReference>
<comment type="caution">
    <text evidence="3">The sequence shown here is derived from an EMBL/GenBank/DDBJ whole genome shotgun (WGS) entry which is preliminary data.</text>
</comment>
<dbReference type="GO" id="GO:0004665">
    <property type="term" value="F:prephenate dehydrogenase (NADP+) activity"/>
    <property type="evidence" value="ECO:0007669"/>
    <property type="project" value="InterPro"/>
</dbReference>
<dbReference type="Proteomes" id="UP000178870">
    <property type="component" value="Unassembled WGS sequence"/>
</dbReference>
<dbReference type="InterPro" id="IPR046826">
    <property type="entry name" value="PDH_N"/>
</dbReference>
<proteinExistence type="predicted"/>
<keyword evidence="1" id="KW-0560">Oxidoreductase</keyword>
<evidence type="ECO:0000256" key="1">
    <source>
        <dbReference type="ARBA" id="ARBA00023002"/>
    </source>
</evidence>
<dbReference type="InterPro" id="IPR003099">
    <property type="entry name" value="Prephen_DH"/>
</dbReference>
<dbReference type="InterPro" id="IPR036291">
    <property type="entry name" value="NAD(P)-bd_dom_sf"/>
</dbReference>
<dbReference type="GO" id="GO:0008977">
    <property type="term" value="F:prephenate dehydrogenase (NAD+) activity"/>
    <property type="evidence" value="ECO:0007669"/>
    <property type="project" value="InterPro"/>
</dbReference>
<dbReference type="PANTHER" id="PTHR21363">
    <property type="entry name" value="PREPHENATE DEHYDROGENASE"/>
    <property type="match status" value="1"/>
</dbReference>
<name>A0A1F7YXY5_9BACT</name>
<dbReference type="Pfam" id="PF26213">
    <property type="entry name" value="TYRAAT1_C"/>
    <property type="match status" value="1"/>
</dbReference>
<organism evidence="3 4">
    <name type="scientific">Candidatus Woesebacteria bacterium RIFCSPHIGHO2_01_FULL_44_21</name>
    <dbReference type="NCBI Taxonomy" id="1802503"/>
    <lineage>
        <taxon>Bacteria</taxon>
        <taxon>Candidatus Woeseibacteriota</taxon>
    </lineage>
</organism>
<accession>A0A1F7YXY5</accession>
<evidence type="ECO:0000313" key="3">
    <source>
        <dbReference type="EMBL" id="OGM32193.1"/>
    </source>
</evidence>
<dbReference type="SUPFAM" id="SSF51735">
    <property type="entry name" value="NAD(P)-binding Rossmann-fold domains"/>
    <property type="match status" value="1"/>
</dbReference>
<dbReference type="Pfam" id="PF02153">
    <property type="entry name" value="PDH_N"/>
    <property type="match status" value="1"/>
</dbReference>
<dbReference type="PROSITE" id="PS51176">
    <property type="entry name" value="PDH_ADH"/>
    <property type="match status" value="1"/>
</dbReference>
<evidence type="ECO:0000313" key="4">
    <source>
        <dbReference type="Proteomes" id="UP000178870"/>
    </source>
</evidence>
<dbReference type="InterPro" id="IPR050812">
    <property type="entry name" value="Preph/Arog_dehydrog"/>
</dbReference>
<dbReference type="GO" id="GO:0070403">
    <property type="term" value="F:NAD+ binding"/>
    <property type="evidence" value="ECO:0007669"/>
    <property type="project" value="InterPro"/>
</dbReference>
<dbReference type="GO" id="GO:0006571">
    <property type="term" value="P:tyrosine biosynthetic process"/>
    <property type="evidence" value="ECO:0007669"/>
    <property type="project" value="InterPro"/>
</dbReference>
<dbReference type="PANTHER" id="PTHR21363:SF0">
    <property type="entry name" value="PREPHENATE DEHYDROGENASE [NADP(+)]"/>
    <property type="match status" value="1"/>
</dbReference>
<dbReference type="InterPro" id="IPR059064">
    <property type="entry name" value="TYRAAT2_C"/>
</dbReference>
<dbReference type="EMBL" id="MGGP01000017">
    <property type="protein sequence ID" value="OGM32193.1"/>
    <property type="molecule type" value="Genomic_DNA"/>
</dbReference>
<dbReference type="InterPro" id="IPR008927">
    <property type="entry name" value="6-PGluconate_DH-like_C_sf"/>
</dbReference>
<reference evidence="3 4" key="1">
    <citation type="journal article" date="2016" name="Nat. Commun.">
        <title>Thousands of microbial genomes shed light on interconnected biogeochemical processes in an aquifer system.</title>
        <authorList>
            <person name="Anantharaman K."/>
            <person name="Brown C.T."/>
            <person name="Hug L.A."/>
            <person name="Sharon I."/>
            <person name="Castelle C.J."/>
            <person name="Probst A.J."/>
            <person name="Thomas B.C."/>
            <person name="Singh A."/>
            <person name="Wilkins M.J."/>
            <person name="Karaoz U."/>
            <person name="Brodie E.L."/>
            <person name="Williams K.H."/>
            <person name="Hubbard S.S."/>
            <person name="Banfield J.F."/>
        </authorList>
    </citation>
    <scope>NUCLEOTIDE SEQUENCE [LARGE SCALE GENOMIC DNA]</scope>
</reference>
<feature type="domain" description="Prephenate/arogenate dehydrogenase" evidence="2">
    <location>
        <begin position="1"/>
        <end position="218"/>
    </location>
</feature>